<dbReference type="AlphaFoldDB" id="A0A9D4L886"/>
<reference evidence="1" key="1">
    <citation type="journal article" date="2019" name="bioRxiv">
        <title>The Genome of the Zebra Mussel, Dreissena polymorpha: A Resource for Invasive Species Research.</title>
        <authorList>
            <person name="McCartney M.A."/>
            <person name="Auch B."/>
            <person name="Kono T."/>
            <person name="Mallez S."/>
            <person name="Zhang Y."/>
            <person name="Obille A."/>
            <person name="Becker A."/>
            <person name="Abrahante J.E."/>
            <person name="Garbe J."/>
            <person name="Badalamenti J.P."/>
            <person name="Herman A."/>
            <person name="Mangelson H."/>
            <person name="Liachko I."/>
            <person name="Sullivan S."/>
            <person name="Sone E.D."/>
            <person name="Koren S."/>
            <person name="Silverstein K.A.T."/>
            <person name="Beckman K.B."/>
            <person name="Gohl D.M."/>
        </authorList>
    </citation>
    <scope>NUCLEOTIDE SEQUENCE</scope>
    <source>
        <strain evidence="1">Duluth1</strain>
        <tissue evidence="1">Whole animal</tissue>
    </source>
</reference>
<comment type="caution">
    <text evidence="1">The sequence shown here is derived from an EMBL/GenBank/DDBJ whole genome shotgun (WGS) entry which is preliminary data.</text>
</comment>
<protein>
    <submittedName>
        <fullName evidence="1">Uncharacterized protein</fullName>
    </submittedName>
</protein>
<name>A0A9D4L886_DREPO</name>
<keyword evidence="2" id="KW-1185">Reference proteome</keyword>
<organism evidence="1 2">
    <name type="scientific">Dreissena polymorpha</name>
    <name type="common">Zebra mussel</name>
    <name type="synonym">Mytilus polymorpha</name>
    <dbReference type="NCBI Taxonomy" id="45954"/>
    <lineage>
        <taxon>Eukaryota</taxon>
        <taxon>Metazoa</taxon>
        <taxon>Spiralia</taxon>
        <taxon>Lophotrochozoa</taxon>
        <taxon>Mollusca</taxon>
        <taxon>Bivalvia</taxon>
        <taxon>Autobranchia</taxon>
        <taxon>Heteroconchia</taxon>
        <taxon>Euheterodonta</taxon>
        <taxon>Imparidentia</taxon>
        <taxon>Neoheterodontei</taxon>
        <taxon>Myida</taxon>
        <taxon>Dreissenoidea</taxon>
        <taxon>Dreissenidae</taxon>
        <taxon>Dreissena</taxon>
    </lineage>
</organism>
<evidence type="ECO:0000313" key="2">
    <source>
        <dbReference type="Proteomes" id="UP000828390"/>
    </source>
</evidence>
<evidence type="ECO:0000313" key="1">
    <source>
        <dbReference type="EMBL" id="KAH3853835.1"/>
    </source>
</evidence>
<reference evidence="1" key="2">
    <citation type="submission" date="2020-11" db="EMBL/GenBank/DDBJ databases">
        <authorList>
            <person name="McCartney M.A."/>
            <person name="Auch B."/>
            <person name="Kono T."/>
            <person name="Mallez S."/>
            <person name="Becker A."/>
            <person name="Gohl D.M."/>
            <person name="Silverstein K.A.T."/>
            <person name="Koren S."/>
            <person name="Bechman K.B."/>
            <person name="Herman A."/>
            <person name="Abrahante J.E."/>
            <person name="Garbe J."/>
        </authorList>
    </citation>
    <scope>NUCLEOTIDE SEQUENCE</scope>
    <source>
        <strain evidence="1">Duluth1</strain>
        <tissue evidence="1">Whole animal</tissue>
    </source>
</reference>
<dbReference type="EMBL" id="JAIWYP010000003">
    <property type="protein sequence ID" value="KAH3853835.1"/>
    <property type="molecule type" value="Genomic_DNA"/>
</dbReference>
<accession>A0A9D4L886</accession>
<sequence length="61" mass="6673">MLGPNPPGPCRVPHGDVGFRRFIFHGLQLVQSFTIGPSEMARLAIDSKTKDSVMPVRLVVV</sequence>
<proteinExistence type="predicted"/>
<dbReference type="Proteomes" id="UP000828390">
    <property type="component" value="Unassembled WGS sequence"/>
</dbReference>
<gene>
    <name evidence="1" type="ORF">DPMN_096370</name>
</gene>